<accession>A0A559LIS7</accession>
<dbReference type="EMBL" id="SRMI01000003">
    <property type="protein sequence ID" value="TVY74170.1"/>
    <property type="molecule type" value="Genomic_DNA"/>
</dbReference>
<dbReference type="Proteomes" id="UP000320707">
    <property type="component" value="Unassembled WGS sequence"/>
</dbReference>
<protein>
    <submittedName>
        <fullName evidence="2">Uncharacterized protein</fullName>
    </submittedName>
</protein>
<evidence type="ECO:0000256" key="1">
    <source>
        <dbReference type="SAM" id="MobiDB-lite"/>
    </source>
</evidence>
<evidence type="ECO:0000313" key="3">
    <source>
        <dbReference type="Proteomes" id="UP000320707"/>
    </source>
</evidence>
<sequence>MSSTTSSAAAQTSTCEGGQNLYNTPVQNSLCAMPYGGNHTEIMTACCGTADIVSYYNDCGIYCLASDKNVSQIINCLYENGAAWEDVFCKGNGTASGTATAIPTDASIIATGGSSATGDKGSTKTTSSTSAASEDAAPGLSPQSPFRTVGFVIGSLFISATLFGTLQI</sequence>
<reference evidence="2 3" key="1">
    <citation type="journal article" date="2019" name="Microbiol. Resour. Announc.">
        <title>High-quality draft genome sequence of Fusarium oxysporum f. sp. cubense strain 160527, a causal agent of Panama disease.</title>
        <authorList>
            <person name="Asai S."/>
            <person name="Ayukawa Y."/>
            <person name="Gan P."/>
            <person name="Masuda S."/>
            <person name="Komatsu K."/>
            <person name="Shirasu K."/>
            <person name="Arie T."/>
        </authorList>
    </citation>
    <scope>NUCLEOTIDE SEQUENCE [LARGE SCALE GENOMIC DNA]</scope>
    <source>
        <strain evidence="2 3">160527</strain>
    </source>
</reference>
<feature type="region of interest" description="Disordered" evidence="1">
    <location>
        <begin position="113"/>
        <end position="141"/>
    </location>
</feature>
<feature type="compositionally biased region" description="Low complexity" evidence="1">
    <location>
        <begin position="113"/>
        <end position="137"/>
    </location>
</feature>
<name>A0A559LIS7_FUSOC</name>
<gene>
    <name evidence="2" type="ORF">Focb16_v005347</name>
</gene>
<comment type="caution">
    <text evidence="2">The sequence shown here is derived from an EMBL/GenBank/DDBJ whole genome shotgun (WGS) entry which is preliminary data.</text>
</comment>
<dbReference type="AlphaFoldDB" id="A0A559LIS7"/>
<evidence type="ECO:0000313" key="2">
    <source>
        <dbReference type="EMBL" id="TVY74170.1"/>
    </source>
</evidence>
<organism evidence="2 3">
    <name type="scientific">Fusarium oxysporum f. sp. cubense</name>
    <dbReference type="NCBI Taxonomy" id="61366"/>
    <lineage>
        <taxon>Eukaryota</taxon>
        <taxon>Fungi</taxon>
        <taxon>Dikarya</taxon>
        <taxon>Ascomycota</taxon>
        <taxon>Pezizomycotina</taxon>
        <taxon>Sordariomycetes</taxon>
        <taxon>Hypocreomycetidae</taxon>
        <taxon>Hypocreales</taxon>
        <taxon>Nectriaceae</taxon>
        <taxon>Fusarium</taxon>
        <taxon>Fusarium oxysporum species complex</taxon>
    </lineage>
</organism>
<proteinExistence type="predicted"/>